<evidence type="ECO:0000256" key="1">
    <source>
        <dbReference type="SAM" id="SignalP"/>
    </source>
</evidence>
<feature type="signal peptide" evidence="1">
    <location>
        <begin position="1"/>
        <end position="21"/>
    </location>
</feature>
<evidence type="ECO:0008006" key="4">
    <source>
        <dbReference type="Google" id="ProtNLM"/>
    </source>
</evidence>
<feature type="chain" id="PRO_5003629843" description="Outer membrane protein beta-barrel domain-containing protein" evidence="1">
    <location>
        <begin position="22"/>
        <end position="212"/>
    </location>
</feature>
<dbReference type="EMBL" id="HE796683">
    <property type="protein sequence ID" value="CCG98618.1"/>
    <property type="molecule type" value="Genomic_DNA"/>
</dbReference>
<reference evidence="2 3" key="1">
    <citation type="journal article" date="2012" name="J. Bacteriol.">
        <title>Genome Sequence of Fibrella aestuarina BUZ 2T, a Filamentous Marine Bacterium.</title>
        <authorList>
            <person name="Filippini M."/>
            <person name="Qi W."/>
            <person name="Blom J."/>
            <person name="Goesmann A."/>
            <person name="Smits T.H."/>
            <person name="Bagheri H.C."/>
        </authorList>
    </citation>
    <scope>NUCLEOTIDE SEQUENCE [LARGE SCALE GENOMIC DNA]</scope>
    <source>
        <strain evidence="3">BUZ 2T</strain>
    </source>
</reference>
<name>I0K3B5_9BACT</name>
<keyword evidence="3" id="KW-1185">Reference proteome</keyword>
<proteinExistence type="predicted"/>
<dbReference type="AlphaFoldDB" id="I0K3B5"/>
<dbReference type="HOGENOM" id="CLU_1325544_0_0_10"/>
<keyword evidence="1" id="KW-0732">Signal</keyword>
<organism evidence="2 3">
    <name type="scientific">Fibrella aestuarina BUZ 2</name>
    <dbReference type="NCBI Taxonomy" id="1166018"/>
    <lineage>
        <taxon>Bacteria</taxon>
        <taxon>Pseudomonadati</taxon>
        <taxon>Bacteroidota</taxon>
        <taxon>Cytophagia</taxon>
        <taxon>Cytophagales</taxon>
        <taxon>Spirosomataceae</taxon>
        <taxon>Fibrella</taxon>
    </lineage>
</organism>
<dbReference type="Proteomes" id="UP000011058">
    <property type="component" value="Chromosome"/>
</dbReference>
<evidence type="ECO:0000313" key="3">
    <source>
        <dbReference type="Proteomes" id="UP000011058"/>
    </source>
</evidence>
<evidence type="ECO:0000313" key="2">
    <source>
        <dbReference type="EMBL" id="CCG98618.1"/>
    </source>
</evidence>
<accession>I0K3B5</accession>
<dbReference type="PATRIC" id="fig|1166018.3.peg.616"/>
<dbReference type="KEGG" id="fae:FAES_0607"/>
<protein>
    <recommendedName>
        <fullName evidence="4">Outer membrane protein beta-barrel domain-containing protein</fullName>
    </recommendedName>
</protein>
<gene>
    <name evidence="2" type="ORF">FAES_0607</name>
</gene>
<dbReference type="eggNOG" id="ENOG50327TJ">
    <property type="taxonomic scope" value="Bacteria"/>
</dbReference>
<dbReference type="RefSeq" id="WP_015329718.1">
    <property type="nucleotide sequence ID" value="NC_020054.1"/>
</dbReference>
<dbReference type="STRING" id="1166018.FAES_0607"/>
<sequence length="212" mass="23438">MRAFLAIGGLLAMLAGHAAMAQVQEVVRERTRPFVNYTEVGGLFGRVVYDVPSWIWNGTTTVQSVDKQVENRLSLTIQTFNGVQLKPRLAVGGVVGVDWYSNALLMPVGAGIRYDLARPNQKNVQVFASADVGYGLTWLNQSTTGYELTRGGLMLNPGLGLRFGKPDKGAFLLTVSYKRQTVESAKPLQWNDIRRDESRVYNRLAVRLGVSF</sequence>